<proteinExistence type="inferred from homology"/>
<dbReference type="STRING" id="597456.A0A0L7R4Y4"/>
<dbReference type="PANTHER" id="PTHR18034:SF4">
    <property type="entry name" value="NUCLEOLAR MIF4G DOMAIN-CONTAINING PROTEIN 1"/>
    <property type="match status" value="1"/>
</dbReference>
<comment type="similarity">
    <text evidence="2">Belongs to the CWC22 family.</text>
</comment>
<evidence type="ECO:0000256" key="2">
    <source>
        <dbReference type="ARBA" id="ARBA00006856"/>
    </source>
</evidence>
<protein>
    <submittedName>
        <fullName evidence="5">Nucleolar MIF4G domain-containing protein 1</fullName>
    </submittedName>
</protein>
<dbReference type="SMART" id="SM00544">
    <property type="entry name" value="MA3"/>
    <property type="match status" value="1"/>
</dbReference>
<dbReference type="OrthoDB" id="10260961at2759"/>
<keyword evidence="6" id="KW-1185">Reference proteome</keyword>
<dbReference type="InterPro" id="IPR016024">
    <property type="entry name" value="ARM-type_fold"/>
</dbReference>
<keyword evidence="3" id="KW-0539">Nucleus</keyword>
<evidence type="ECO:0000313" key="6">
    <source>
        <dbReference type="Proteomes" id="UP000053825"/>
    </source>
</evidence>
<name>A0A0L7R4Y4_9HYME</name>
<dbReference type="EMBL" id="KQ414654">
    <property type="protein sequence ID" value="KOC65903.1"/>
    <property type="molecule type" value="Genomic_DNA"/>
</dbReference>
<organism evidence="5 6">
    <name type="scientific">Habropoda laboriosa</name>
    <dbReference type="NCBI Taxonomy" id="597456"/>
    <lineage>
        <taxon>Eukaryota</taxon>
        <taxon>Metazoa</taxon>
        <taxon>Ecdysozoa</taxon>
        <taxon>Arthropoda</taxon>
        <taxon>Hexapoda</taxon>
        <taxon>Insecta</taxon>
        <taxon>Pterygota</taxon>
        <taxon>Neoptera</taxon>
        <taxon>Endopterygota</taxon>
        <taxon>Hymenoptera</taxon>
        <taxon>Apocrita</taxon>
        <taxon>Aculeata</taxon>
        <taxon>Apoidea</taxon>
        <taxon>Anthophila</taxon>
        <taxon>Apidae</taxon>
        <taxon>Habropoda</taxon>
    </lineage>
</organism>
<dbReference type="GO" id="GO:0042274">
    <property type="term" value="P:ribosomal small subunit biogenesis"/>
    <property type="evidence" value="ECO:0007669"/>
    <property type="project" value="TreeGrafter"/>
</dbReference>
<dbReference type="SMART" id="SM00543">
    <property type="entry name" value="MIF4G"/>
    <property type="match status" value="1"/>
</dbReference>
<dbReference type="SUPFAM" id="SSF48371">
    <property type="entry name" value="ARM repeat"/>
    <property type="match status" value="1"/>
</dbReference>
<dbReference type="InterPro" id="IPR003891">
    <property type="entry name" value="Initiation_fac_eIF4g_MI"/>
</dbReference>
<dbReference type="Gene3D" id="1.25.40.180">
    <property type="match status" value="1"/>
</dbReference>
<accession>A0A0L7R4Y4</accession>
<reference evidence="5 6" key="1">
    <citation type="submission" date="2015-07" db="EMBL/GenBank/DDBJ databases">
        <title>The genome of Habropoda laboriosa.</title>
        <authorList>
            <person name="Pan H."/>
            <person name="Kapheim K."/>
        </authorList>
    </citation>
    <scope>NUCLEOTIDE SEQUENCE [LARGE SCALE GENOMIC DNA]</scope>
    <source>
        <strain evidence="5">0110345459</strain>
    </source>
</reference>
<dbReference type="PROSITE" id="PS51366">
    <property type="entry name" value="MI"/>
    <property type="match status" value="1"/>
</dbReference>
<dbReference type="FunFam" id="1.25.40.180:FF:000032">
    <property type="entry name" value="Nucleolar MIF4G domain-containing protein 1"/>
    <property type="match status" value="1"/>
</dbReference>
<comment type="subcellular location">
    <subcellularLocation>
        <location evidence="1">Nucleus</location>
        <location evidence="1">Nucleolus</location>
    </subcellularLocation>
</comment>
<dbReference type="Pfam" id="PF02847">
    <property type="entry name" value="MA3"/>
    <property type="match status" value="1"/>
</dbReference>
<dbReference type="AlphaFoldDB" id="A0A0L7R4Y4"/>
<dbReference type="GO" id="GO:0005730">
    <property type="term" value="C:nucleolus"/>
    <property type="evidence" value="ECO:0007669"/>
    <property type="project" value="UniProtKB-SubCell"/>
</dbReference>
<feature type="domain" description="MI" evidence="4">
    <location>
        <begin position="525"/>
        <end position="641"/>
    </location>
</feature>
<evidence type="ECO:0000256" key="1">
    <source>
        <dbReference type="ARBA" id="ARBA00004604"/>
    </source>
</evidence>
<evidence type="ECO:0000256" key="3">
    <source>
        <dbReference type="ARBA" id="ARBA00023242"/>
    </source>
</evidence>
<dbReference type="Proteomes" id="UP000053825">
    <property type="component" value="Unassembled WGS sequence"/>
</dbReference>
<dbReference type="GO" id="GO:0003723">
    <property type="term" value="F:RNA binding"/>
    <property type="evidence" value="ECO:0007669"/>
    <property type="project" value="InterPro"/>
</dbReference>
<dbReference type="PANTHER" id="PTHR18034">
    <property type="entry name" value="CELL CYCLE CONTROL PROTEIN CWF22-RELATED"/>
    <property type="match status" value="1"/>
</dbReference>
<dbReference type="InterPro" id="IPR050781">
    <property type="entry name" value="CWC22_splicing_factor"/>
</dbReference>
<sequence>MGSLKHSKTIVEGKKCSNLKLVKKSRKQMRKDLRKQKKINKVIHSKRRKELRTRAQAIGFEKTIEINDNEINNEKIVDNTVNIKRSFEKCEKEIVNRKLEGVECKKENKKKELLRHANSKEDKIIKRLEKQLKLNKRKRKTIPKSFVADGLDYLLDFCLEKDRKCLVETEKEHLEIEFKITKTNNININNEDIWEDIYGRKRDKEGNIIHNDNRYVPPAARIVPHNINPDDEKLHSLKKQLKGYLNRVTEHNMHYITNQIEAMYMTNSRNNMNYVLSELTIESLVSHVITPDRLICEHMMLVTILHANIGVEIGASFLEKLIKKFIDIIGRPQDVEDKKLDNVALMLSHLYNFKVYGYKLLYQILDKLMMKFTEKEIELILLILKTVGFSLRKDDPNALKEFIQNLQRRASHEKGENSRIKFMLEILLAIKNNNINKIPQYDPSHVEHLKKVMKSIIRRGNTIIQFHVSLEDLLHADENGKWWIIGSAWSGPNNVHNKAATNGHSKLNFDKKMLDLAQKQRMNTDTRRNIFCILMTAEDYLDAFEKLHQLGLKDQQEREIIHVLMHCCLQENKFNLYYAVLAEKLCEYNRKYQLTIQYTFWDKLKTLEMYGNKQLSNLAQFLTYLFIEKCLALSVLKVIQFTELDKHTMEFLRKIILEILLHENEQACLQVFERISVSPQLQTFRESLRLFINCFLIKNLDSHSILDKQKIMLKNRAVLVDKVLISHESKTVF</sequence>
<gene>
    <name evidence="5" type="ORF">WH47_12702</name>
</gene>
<evidence type="ECO:0000259" key="4">
    <source>
        <dbReference type="PROSITE" id="PS51366"/>
    </source>
</evidence>
<evidence type="ECO:0000313" key="5">
    <source>
        <dbReference type="EMBL" id="KOC65903.1"/>
    </source>
</evidence>
<dbReference type="InterPro" id="IPR003890">
    <property type="entry name" value="MIF4G-like_typ-3"/>
</dbReference>